<dbReference type="Gene3D" id="1.25.10.10">
    <property type="entry name" value="Leucine-rich Repeat Variant"/>
    <property type="match status" value="1"/>
</dbReference>
<dbReference type="OrthoDB" id="26149at2759"/>
<proteinExistence type="predicted"/>
<keyword evidence="2" id="KW-1185">Reference proteome</keyword>
<dbReference type="GO" id="GO:0005085">
    <property type="term" value="F:guanyl-nucleotide exchange factor activity"/>
    <property type="evidence" value="ECO:0007669"/>
    <property type="project" value="InterPro"/>
</dbReference>
<dbReference type="InterPro" id="IPR011989">
    <property type="entry name" value="ARM-like"/>
</dbReference>
<dbReference type="AlphaFoldDB" id="A0A6A5R119"/>
<name>A0A6A5R119_AMPQU</name>
<reference evidence="1" key="1">
    <citation type="journal article" date="2020" name="Stud. Mycol.">
        <title>101 Dothideomycetes genomes: a test case for predicting lifestyles and emergence of pathogens.</title>
        <authorList>
            <person name="Haridas S."/>
            <person name="Albert R."/>
            <person name="Binder M."/>
            <person name="Bloem J."/>
            <person name="Labutti K."/>
            <person name="Salamov A."/>
            <person name="Andreopoulos B."/>
            <person name="Baker S."/>
            <person name="Barry K."/>
            <person name="Bills G."/>
            <person name="Bluhm B."/>
            <person name="Cannon C."/>
            <person name="Castanera R."/>
            <person name="Culley D."/>
            <person name="Daum C."/>
            <person name="Ezra D."/>
            <person name="Gonzalez J."/>
            <person name="Henrissat B."/>
            <person name="Kuo A."/>
            <person name="Liang C."/>
            <person name="Lipzen A."/>
            <person name="Lutzoni F."/>
            <person name="Magnuson J."/>
            <person name="Mondo S."/>
            <person name="Nolan M."/>
            <person name="Ohm R."/>
            <person name="Pangilinan J."/>
            <person name="Park H.-J."/>
            <person name="Ramirez L."/>
            <person name="Alfaro M."/>
            <person name="Sun H."/>
            <person name="Tritt A."/>
            <person name="Yoshinaga Y."/>
            <person name="Zwiers L.-H."/>
            <person name="Turgeon B."/>
            <person name="Goodwin S."/>
            <person name="Spatafora J."/>
            <person name="Crous P."/>
            <person name="Grigoriev I."/>
        </authorList>
    </citation>
    <scope>NUCLEOTIDE SEQUENCE</scope>
    <source>
        <strain evidence="1">HMLAC05119</strain>
    </source>
</reference>
<dbReference type="EMBL" id="ML979132">
    <property type="protein sequence ID" value="KAF1920820.1"/>
    <property type="molecule type" value="Genomic_DNA"/>
</dbReference>
<gene>
    <name evidence="1" type="ORF">BDU57DRAFT_26329</name>
</gene>
<protein>
    <submittedName>
        <fullName evidence="1">Armadillo-type protein</fullName>
    </submittedName>
</protein>
<evidence type="ECO:0000313" key="1">
    <source>
        <dbReference type="EMBL" id="KAF1920820.1"/>
    </source>
</evidence>
<dbReference type="PANTHER" id="PTHR10957">
    <property type="entry name" value="RAP1 GTPASE-GDP DISSOCIATION STIMULATOR 1"/>
    <property type="match status" value="1"/>
</dbReference>
<accession>A0A6A5R119</accession>
<dbReference type="InterPro" id="IPR040144">
    <property type="entry name" value="RAP1GDS1"/>
</dbReference>
<evidence type="ECO:0000313" key="2">
    <source>
        <dbReference type="Proteomes" id="UP000800096"/>
    </source>
</evidence>
<dbReference type="Proteomes" id="UP000800096">
    <property type="component" value="Unassembled WGS sequence"/>
</dbReference>
<dbReference type="InterPro" id="IPR016024">
    <property type="entry name" value="ARM-type_fold"/>
</dbReference>
<organism evidence="1 2">
    <name type="scientific">Ampelomyces quisqualis</name>
    <name type="common">Powdery mildew agent</name>
    <dbReference type="NCBI Taxonomy" id="50730"/>
    <lineage>
        <taxon>Eukaryota</taxon>
        <taxon>Fungi</taxon>
        <taxon>Dikarya</taxon>
        <taxon>Ascomycota</taxon>
        <taxon>Pezizomycotina</taxon>
        <taxon>Dothideomycetes</taxon>
        <taxon>Pleosporomycetidae</taxon>
        <taxon>Pleosporales</taxon>
        <taxon>Pleosporineae</taxon>
        <taxon>Phaeosphaeriaceae</taxon>
        <taxon>Ampelomyces</taxon>
    </lineage>
</organism>
<sequence>MSAQIGSKDKLIRRLEDLLEQEPSSQDAVLHAIQEELGTLRKDADIEVLEQTYQRFGTAVGQHKGWQTLFRDTGILASALKDLDSSDTPRALRKQYLRVVGNCVADNDFNREVVVRDLQKLVFLISDVELSTIALVVLFNLCNDYDPAKAAAAALRMDSTISRELFLQAVPEEALDYAVDLLTWTTGELTAEQLTDDYSLETFACILKVALQYDEDHYHEYIAILVHYLQDPEFQQKVATPKFVDDLVVLMLDLEARLSDSEFEAVFQELAITKTGEQTSSEETTVLLLSQLINSISSLSSTDAFAQNFNVRSPVIERIRAKLGYPTDKSPSAVCACVMLGNLAMSDQVCIDMVSIMQLHLPLRDILFFDKHSALLYAALGFLRHLAFPEANRTELGDARIIEACHNFTVAGSDDPAVRGEIAALLCKLVTNSPKNIKRVVLYNVGERKGEPGELPLRSVSHGPTCLGDLVSQSLLPSKPLPSTAMKNMMVETGRMIVAILRCLGRVSAGGDLDVDAVRLRMFQCPCVARPLARLVSQRFYADARSEGLLGLGLMAQSAEGAAKVIEEFKEDEGLLDAIKDFAEGKDGGAEQQGQAAGRDYQNAIVLLQALQNHWGVEADEALKDRIISLQELLGKLMV</sequence>
<dbReference type="SUPFAM" id="SSF48371">
    <property type="entry name" value="ARM repeat"/>
    <property type="match status" value="1"/>
</dbReference>